<keyword evidence="3" id="KW-1185">Reference proteome</keyword>
<dbReference type="InterPro" id="IPR009339">
    <property type="entry name" value="DUF998"/>
</dbReference>
<organism evidence="2 3">
    <name type="scientific">Plantactinospora solaniradicis</name>
    <dbReference type="NCBI Taxonomy" id="1723736"/>
    <lineage>
        <taxon>Bacteria</taxon>
        <taxon>Bacillati</taxon>
        <taxon>Actinomycetota</taxon>
        <taxon>Actinomycetes</taxon>
        <taxon>Micromonosporales</taxon>
        <taxon>Micromonosporaceae</taxon>
        <taxon>Plantactinospora</taxon>
    </lineage>
</organism>
<dbReference type="EMBL" id="JBHSPR010000017">
    <property type="protein sequence ID" value="MFC6018794.1"/>
    <property type="molecule type" value="Genomic_DNA"/>
</dbReference>
<proteinExistence type="predicted"/>
<evidence type="ECO:0000313" key="2">
    <source>
        <dbReference type="EMBL" id="MFC6018794.1"/>
    </source>
</evidence>
<gene>
    <name evidence="2" type="ORF">ACFP2T_21610</name>
</gene>
<sequence>MDLSRTARIGALCWIVAAPLFLAANVIVGLRWTRPPFSWAEHNISDLGNVSCGVWDTTRPRYVCSPWHDAMNASVLLTALLLAAGTVLTWRVAGSGRRVRAAQSLLLLAALGYALAAVFPADVDENAHVLGALLIMGLGNLGLLLAALAPHATTLGRLRALTLPMALIALAGTTLFFTQHGLGIGVGGMERVAVFPLPVWACCVGVAALRRPAPDHPRSAAEEGARQ</sequence>
<feature type="transmembrane region" description="Helical" evidence="1">
    <location>
        <begin position="192"/>
        <end position="209"/>
    </location>
</feature>
<reference evidence="3" key="1">
    <citation type="journal article" date="2019" name="Int. J. Syst. Evol. Microbiol.">
        <title>The Global Catalogue of Microorganisms (GCM) 10K type strain sequencing project: providing services to taxonomists for standard genome sequencing and annotation.</title>
        <authorList>
            <consortium name="The Broad Institute Genomics Platform"/>
            <consortium name="The Broad Institute Genome Sequencing Center for Infectious Disease"/>
            <person name="Wu L."/>
            <person name="Ma J."/>
        </authorList>
    </citation>
    <scope>NUCLEOTIDE SEQUENCE [LARGE SCALE GENOMIC DNA]</scope>
    <source>
        <strain evidence="3">ZS-35-S2</strain>
    </source>
</reference>
<keyword evidence="1" id="KW-1133">Transmembrane helix</keyword>
<dbReference type="RefSeq" id="WP_377424467.1">
    <property type="nucleotide sequence ID" value="NZ_JBHSPR010000017.1"/>
</dbReference>
<accession>A0ABW1KB30</accession>
<comment type="caution">
    <text evidence="2">The sequence shown here is derived from an EMBL/GenBank/DDBJ whole genome shotgun (WGS) entry which is preliminary data.</text>
</comment>
<keyword evidence="1" id="KW-0812">Transmembrane</keyword>
<feature type="transmembrane region" description="Helical" evidence="1">
    <location>
        <begin position="127"/>
        <end position="148"/>
    </location>
</feature>
<dbReference type="Pfam" id="PF06197">
    <property type="entry name" value="DUF998"/>
    <property type="match status" value="1"/>
</dbReference>
<feature type="transmembrane region" description="Helical" evidence="1">
    <location>
        <begin position="75"/>
        <end position="93"/>
    </location>
</feature>
<keyword evidence="1" id="KW-0472">Membrane</keyword>
<protein>
    <submittedName>
        <fullName evidence="2">DUF998 domain-containing protein</fullName>
    </submittedName>
</protein>
<dbReference type="Proteomes" id="UP001596203">
    <property type="component" value="Unassembled WGS sequence"/>
</dbReference>
<evidence type="ECO:0000256" key="1">
    <source>
        <dbReference type="SAM" id="Phobius"/>
    </source>
</evidence>
<feature type="transmembrane region" description="Helical" evidence="1">
    <location>
        <begin position="12"/>
        <end position="32"/>
    </location>
</feature>
<feature type="transmembrane region" description="Helical" evidence="1">
    <location>
        <begin position="105"/>
        <end position="121"/>
    </location>
</feature>
<evidence type="ECO:0000313" key="3">
    <source>
        <dbReference type="Proteomes" id="UP001596203"/>
    </source>
</evidence>
<feature type="transmembrane region" description="Helical" evidence="1">
    <location>
        <begin position="160"/>
        <end position="180"/>
    </location>
</feature>
<name>A0ABW1KB30_9ACTN</name>